<keyword evidence="4" id="KW-0539">Nucleus</keyword>
<protein>
    <recommendedName>
        <fullName evidence="5">CDAN1-interacting nuclease 1</fullName>
    </recommendedName>
</protein>
<evidence type="ECO:0000256" key="3">
    <source>
        <dbReference type="ARBA" id="ARBA00022490"/>
    </source>
</evidence>
<dbReference type="eggNOG" id="ENOG502R9SY">
    <property type="taxonomic scope" value="Eukaryota"/>
</dbReference>
<evidence type="ECO:0000256" key="4">
    <source>
        <dbReference type="ARBA" id="ARBA00023242"/>
    </source>
</evidence>
<comment type="caution">
    <text evidence="6">The sequence shown here is derived from an EMBL/GenBank/DDBJ whole genome shotgun (WGS) entry which is preliminary data.</text>
</comment>
<dbReference type="AlphaFoldDB" id="I0Z6K5"/>
<dbReference type="KEGG" id="csl:COCSUDRAFT_26933"/>
<dbReference type="InterPro" id="IPR029404">
    <property type="entry name" value="CDIN1"/>
</dbReference>
<reference evidence="6 7" key="1">
    <citation type="journal article" date="2012" name="Genome Biol.">
        <title>The genome of the polar eukaryotic microalga coccomyxa subellipsoidea reveals traits of cold adaptation.</title>
        <authorList>
            <person name="Blanc G."/>
            <person name="Agarkova I."/>
            <person name="Grimwood J."/>
            <person name="Kuo A."/>
            <person name="Brueggeman A."/>
            <person name="Dunigan D."/>
            <person name="Gurnon J."/>
            <person name="Ladunga I."/>
            <person name="Lindquist E."/>
            <person name="Lucas S."/>
            <person name="Pangilinan J."/>
            <person name="Proschold T."/>
            <person name="Salamov A."/>
            <person name="Schmutz J."/>
            <person name="Weeks D."/>
            <person name="Yamada T."/>
            <person name="Claverie J.M."/>
            <person name="Grigoriev I."/>
            <person name="Van Etten J."/>
            <person name="Lomsadze A."/>
            <person name="Borodovsky M."/>
        </authorList>
    </citation>
    <scope>NUCLEOTIDE SEQUENCE [LARGE SCALE GENOMIC DNA]</scope>
    <source>
        <strain evidence="6 7">C-169</strain>
    </source>
</reference>
<keyword evidence="3" id="KW-0963">Cytoplasm</keyword>
<organism evidence="6 7">
    <name type="scientific">Coccomyxa subellipsoidea (strain C-169)</name>
    <name type="common">Green microalga</name>
    <dbReference type="NCBI Taxonomy" id="574566"/>
    <lineage>
        <taxon>Eukaryota</taxon>
        <taxon>Viridiplantae</taxon>
        <taxon>Chlorophyta</taxon>
        <taxon>core chlorophytes</taxon>
        <taxon>Trebouxiophyceae</taxon>
        <taxon>Trebouxiophyceae incertae sedis</taxon>
        <taxon>Coccomyxaceae</taxon>
        <taxon>Coccomyxa</taxon>
        <taxon>Coccomyxa subellipsoidea</taxon>
    </lineage>
</organism>
<evidence type="ECO:0000256" key="1">
    <source>
        <dbReference type="ARBA" id="ARBA00004123"/>
    </source>
</evidence>
<dbReference type="RefSeq" id="XP_005650818.1">
    <property type="nucleotide sequence ID" value="XM_005650761.1"/>
</dbReference>
<comment type="subcellular location">
    <subcellularLocation>
        <location evidence="2">Cytoplasm</location>
    </subcellularLocation>
    <subcellularLocation>
        <location evidence="1">Nucleus</location>
    </subcellularLocation>
</comment>
<name>I0Z6K5_COCSC</name>
<dbReference type="Pfam" id="PF14811">
    <property type="entry name" value="TPD"/>
    <property type="match status" value="1"/>
</dbReference>
<evidence type="ECO:0000313" key="7">
    <source>
        <dbReference type="Proteomes" id="UP000007264"/>
    </source>
</evidence>
<dbReference type="GO" id="GO:0005634">
    <property type="term" value="C:nucleus"/>
    <property type="evidence" value="ECO:0007669"/>
    <property type="project" value="UniProtKB-SubCell"/>
</dbReference>
<evidence type="ECO:0000256" key="2">
    <source>
        <dbReference type="ARBA" id="ARBA00004496"/>
    </source>
</evidence>
<evidence type="ECO:0000313" key="6">
    <source>
        <dbReference type="EMBL" id="EIE26274.1"/>
    </source>
</evidence>
<dbReference type="OrthoDB" id="1272at2759"/>
<dbReference type="PANTHER" id="PTHR31661:SF1">
    <property type="entry name" value="CDAN1-INTERACTING NUCLEASE 1"/>
    <property type="match status" value="1"/>
</dbReference>
<accession>I0Z6K5</accession>
<dbReference type="Proteomes" id="UP000007264">
    <property type="component" value="Unassembled WGS sequence"/>
</dbReference>
<gene>
    <name evidence="6" type="ORF">COCSUDRAFT_26933</name>
</gene>
<dbReference type="PANTHER" id="PTHR31661">
    <property type="entry name" value="SIMILAR TO CDNA SEQUENCE BC052040"/>
    <property type="match status" value="1"/>
</dbReference>
<evidence type="ECO:0000256" key="5">
    <source>
        <dbReference type="ARBA" id="ARBA00023480"/>
    </source>
</evidence>
<sequence length="135" mass="15738">MYSPQSDIVRHVHGIEYEALLCEKLRNYGIPFFSEDALREQGFYKTPDVKLQVPVLLCGRMVNWIDSKATFGSRRTHMPQRDAQYLKYVNRFGPGAVIYWFGFVEDLADLDPDILLLERFPSSEEILQLRRLPAL</sequence>
<proteinExistence type="predicted"/>
<dbReference type="EMBL" id="AGSI01000002">
    <property type="protein sequence ID" value="EIE26274.1"/>
    <property type="molecule type" value="Genomic_DNA"/>
</dbReference>
<dbReference type="GO" id="GO:0005737">
    <property type="term" value="C:cytoplasm"/>
    <property type="evidence" value="ECO:0007669"/>
    <property type="project" value="UniProtKB-SubCell"/>
</dbReference>
<keyword evidence="7" id="KW-1185">Reference proteome</keyword>
<dbReference type="GeneID" id="17044284"/>